<feature type="region of interest" description="Disordered" evidence="2">
    <location>
        <begin position="888"/>
        <end position="1189"/>
    </location>
</feature>
<name>G0NU71_CAEBE</name>
<evidence type="ECO:0000313" key="5">
    <source>
        <dbReference type="Proteomes" id="UP000008068"/>
    </source>
</evidence>
<dbReference type="EMBL" id="GL379947">
    <property type="protein sequence ID" value="EGT37660.1"/>
    <property type="molecule type" value="Genomic_DNA"/>
</dbReference>
<dbReference type="FunCoup" id="G0NU71">
    <property type="interactions" value="1846"/>
</dbReference>
<feature type="coiled-coil region" evidence="1">
    <location>
        <begin position="798"/>
        <end position="825"/>
    </location>
</feature>
<feature type="compositionally biased region" description="Pro residues" evidence="2">
    <location>
        <begin position="328"/>
        <end position="339"/>
    </location>
</feature>
<proteinExistence type="predicted"/>
<dbReference type="eggNOG" id="ENOG502QU2K">
    <property type="taxonomic scope" value="Eukaryota"/>
</dbReference>
<feature type="region of interest" description="Disordered" evidence="2">
    <location>
        <begin position="598"/>
        <end position="657"/>
    </location>
</feature>
<accession>G0NU71</accession>
<feature type="region of interest" description="Disordered" evidence="2">
    <location>
        <begin position="320"/>
        <end position="367"/>
    </location>
</feature>
<reference evidence="5" key="1">
    <citation type="submission" date="2011-07" db="EMBL/GenBank/DDBJ databases">
        <authorList>
            <consortium name="Caenorhabditis brenneri Sequencing and Analysis Consortium"/>
            <person name="Wilson R.K."/>
        </authorList>
    </citation>
    <scope>NUCLEOTIDE SEQUENCE [LARGE SCALE GENOMIC DNA]</scope>
    <source>
        <strain evidence="5">PB2801</strain>
    </source>
</reference>
<feature type="region of interest" description="Disordered" evidence="2">
    <location>
        <begin position="842"/>
        <end position="861"/>
    </location>
</feature>
<feature type="compositionally biased region" description="Low complexity" evidence="2">
    <location>
        <begin position="1168"/>
        <end position="1189"/>
    </location>
</feature>
<feature type="region of interest" description="Disordered" evidence="2">
    <location>
        <begin position="1671"/>
        <end position="1692"/>
    </location>
</feature>
<dbReference type="OrthoDB" id="5844650at2759"/>
<feature type="region of interest" description="Disordered" evidence="2">
    <location>
        <begin position="15"/>
        <end position="42"/>
    </location>
</feature>
<evidence type="ECO:0000313" key="4">
    <source>
        <dbReference type="EMBL" id="EGT37660.1"/>
    </source>
</evidence>
<keyword evidence="1" id="KW-0175">Coiled coil</keyword>
<dbReference type="InterPro" id="IPR015671">
    <property type="entry name" value="GSCR1_dom"/>
</dbReference>
<feature type="compositionally biased region" description="Low complexity" evidence="2">
    <location>
        <begin position="1409"/>
        <end position="1487"/>
    </location>
</feature>
<feature type="region of interest" description="Disordered" evidence="2">
    <location>
        <begin position="1366"/>
        <end position="1493"/>
    </location>
</feature>
<dbReference type="HOGENOM" id="CLU_244034_0_0_1"/>
<feature type="compositionally biased region" description="Basic and acidic residues" evidence="2">
    <location>
        <begin position="1108"/>
        <end position="1117"/>
    </location>
</feature>
<gene>
    <name evidence="4" type="ORF">CAEBREN_13309</name>
</gene>
<keyword evidence="5" id="KW-1185">Reference proteome</keyword>
<feature type="compositionally biased region" description="Acidic residues" evidence="2">
    <location>
        <begin position="888"/>
        <end position="910"/>
    </location>
</feature>
<feature type="domain" description="GLTSCR protein conserved" evidence="3">
    <location>
        <begin position="726"/>
        <end position="813"/>
    </location>
</feature>
<dbReference type="Proteomes" id="UP000008068">
    <property type="component" value="Unassembled WGS sequence"/>
</dbReference>
<feature type="region of interest" description="Disordered" evidence="2">
    <location>
        <begin position="1219"/>
        <end position="1248"/>
    </location>
</feature>
<feature type="compositionally biased region" description="Low complexity" evidence="2">
    <location>
        <begin position="348"/>
        <end position="361"/>
    </location>
</feature>
<feature type="coiled-coil region" evidence="1">
    <location>
        <begin position="683"/>
        <end position="710"/>
    </location>
</feature>
<evidence type="ECO:0000256" key="2">
    <source>
        <dbReference type="SAM" id="MobiDB-lite"/>
    </source>
</evidence>
<feature type="region of interest" description="Disordered" evidence="2">
    <location>
        <begin position="176"/>
        <end position="229"/>
    </location>
</feature>
<evidence type="ECO:0000256" key="1">
    <source>
        <dbReference type="SAM" id="Coils"/>
    </source>
</evidence>
<feature type="compositionally biased region" description="Polar residues" evidence="2">
    <location>
        <begin position="598"/>
        <end position="623"/>
    </location>
</feature>
<feature type="compositionally biased region" description="Polar residues" evidence="2">
    <location>
        <begin position="1672"/>
        <end position="1692"/>
    </location>
</feature>
<feature type="compositionally biased region" description="Basic and acidic residues" evidence="2">
    <location>
        <begin position="933"/>
        <end position="945"/>
    </location>
</feature>
<dbReference type="STRING" id="135651.G0NU71"/>
<feature type="compositionally biased region" description="Low complexity" evidence="2">
    <location>
        <begin position="1002"/>
        <end position="1022"/>
    </location>
</feature>
<feature type="compositionally biased region" description="Basic residues" evidence="2">
    <location>
        <begin position="207"/>
        <end position="219"/>
    </location>
</feature>
<sequence length="1692" mass="188336">MSYPDEDWFQYTNDFNQRAESPGGNGAFNFESGNIDNIPLNDDDPQGVEFDLNGPIDEFQYDTLGLTPGQNEQPGTSGSNDIGGQFQSMHVMQNNDTFDQHMHQSSSMEYNSFEMPTVISTNLDAGPYQDLGIIDDPNSFYASQQPSTSQGNDMLLTDNYDMMGQQTAYLAQVDHIDPSTAGNPSSHSGMNQQNDNSVPVQQPPPKSKPKKRSTAKKKPATSAGDTVGSVLQKAANRNSEQVENNNDNQEIKKPIAETRVSLNDTMVVIELNNALNRLRQDTNADQSEIQNLESQILQLLTKNMVTQGDNQVVSLMNMTGAAGTSTQPTPPPPLPPPKKAPSKKKNTKSAQQQQQQQSQPQMMPPPQAQITPAKIVMEPPTTTMVPSNSHMQNMYEGVNESYSGYHQIDEQGTSQQQYNDFQQPHSQESVHHQNQAQQHVIHTKVVPTMNQRTHNFRQSVALPSQNVNGSGPSPHLQQPRSHDSHQTEQVQDQQYHSQDHRRPQSRQVYPPVNQHHHDGQAYQSQEAEPTLGDVVRQTQGRYQGPQDAPNLRQQLISNVNASTNKQLLQRSGAPTPSPGNFHNNNIQQQQQYVDTYQNHSSYPSSHDMQPSSQSQQGYESHQQYDPVDDFYDSNQSRSQEQEAIQMQPESRQQQYEQEEMYAPIQEPEPVVDESEMYYVELPVRTVEASKETLEEKLEEKRLIRAEKVKNLMTGQLSQLENGIDLTPFRGKLDILERMLPFHHLSVGEEPVSNFDSTYDKVMSNAITHANELGSRIRNILLRDTMRKSTEWEENMLLFLETESERRKLEEDRQLATQDLQSFLQNSDVIQNVQNGRLDLEQSKQAVPPMPDHLKDSNLKPDELSTVYKEYEFDSYDENRPRGSPFAYEELESESEFEEEHDEENEEVEDEQPTRSDISPLVGFQQPSPIPSPSRDRNESESTFDWKDEDESPLLSPETEIYKKVTDDLFGTQEDLEKSEPFPFKEISDAARRQLLQQPGIAESIGSSNESSSTSGSPPRNNNQAKARFRSPKPTSYARTPSPGLIGVPVPPTVARPIYRVNLDEGSPEIGEDYSMSPEPPPTKPPRRKKNVSATSEDVRPIHLPVEVSKIKEEKEDSTQGLRLRIPVDVYQKGVKLATNEVEEPLTKKSTMELESDSTGRSTSRRNSRSTPSSGSAIESEPSSSKKISKASVMLADDATTGVSRHDASIFKTPFQTPLKTTVSDSRKRRGDKIDDSTPHNKKCKNIGSFETPKNGLIESDDASIGRFLRTMTDGRRIVMKIGKIPNNINHFVTPRRDKKGNLHKNLSPTKNTRLKMRLFKRNGELAVEVTEHCPASLEAGVSDTSMSNEPSTSSASVAIPVLPTAIHAKGRPAPASRKPSLEASGKEKKTHLPKNKIAYTNRFNPFANSTSSKPPTSTVTPLSRPSISIIQSSSKPSKSITPNNSSRNATSTNSSYLKPTTSSSATKPSTSTIRKSSTTVPFSSSSSRIAPPMNSVVSTAQTVLKPSGLPSSSLSMMQANPGSGLIRTTPIVPKITVTNTPVAPEEVSESTETVEHNKTMSSLQPWIFDTNINAKPRSTRPQAVPTLDPVSVTPTTKERLQVNTDRSEDHAALAQQEVPRAPSSLSILFDDDKILRSPQRTNEPLPLVEYSDDEDSDLVHSQFRNATDHLLGTSNMNNPVNGTTSLVPWTDP</sequence>
<dbReference type="Pfam" id="PF15249">
    <property type="entry name" value="GLTSCR1"/>
    <property type="match status" value="1"/>
</dbReference>
<feature type="region of interest" description="Disordered" evidence="2">
    <location>
        <begin position="414"/>
        <end position="438"/>
    </location>
</feature>
<feature type="compositionally biased region" description="Polar residues" evidence="2">
    <location>
        <begin position="180"/>
        <end position="200"/>
    </location>
</feature>
<feature type="compositionally biased region" description="Polar residues" evidence="2">
    <location>
        <begin position="487"/>
        <end position="496"/>
    </location>
</feature>
<feature type="coiled-coil region" evidence="1">
    <location>
        <begin position="232"/>
        <end position="295"/>
    </location>
</feature>
<evidence type="ECO:0000259" key="3">
    <source>
        <dbReference type="Pfam" id="PF15249"/>
    </source>
</evidence>
<feature type="compositionally biased region" description="Polar residues" evidence="2">
    <location>
        <begin position="462"/>
        <end position="479"/>
    </location>
</feature>
<feature type="region of interest" description="Disordered" evidence="2">
    <location>
        <begin position="462"/>
        <end position="527"/>
    </location>
</feature>
<organism evidence="5">
    <name type="scientific">Caenorhabditis brenneri</name>
    <name type="common">Nematode worm</name>
    <dbReference type="NCBI Taxonomy" id="135651"/>
    <lineage>
        <taxon>Eukaryota</taxon>
        <taxon>Metazoa</taxon>
        <taxon>Ecdysozoa</taxon>
        <taxon>Nematoda</taxon>
        <taxon>Chromadorea</taxon>
        <taxon>Rhabditida</taxon>
        <taxon>Rhabditina</taxon>
        <taxon>Rhabditomorpha</taxon>
        <taxon>Rhabditoidea</taxon>
        <taxon>Rhabditidae</taxon>
        <taxon>Peloderinae</taxon>
        <taxon>Caenorhabditis</taxon>
    </lineage>
</organism>
<protein>
    <recommendedName>
        <fullName evidence="3">GLTSCR protein conserved domain-containing protein</fullName>
    </recommendedName>
</protein>
<dbReference type="OMA" id="FEMPTVI"/>
<dbReference type="InParanoid" id="G0NU71"/>
<feature type="compositionally biased region" description="Basic and acidic residues" evidence="2">
    <location>
        <begin position="851"/>
        <end position="861"/>
    </location>
</feature>
<feature type="compositionally biased region" description="Polar residues" evidence="2">
    <location>
        <begin position="632"/>
        <end position="655"/>
    </location>
</feature>